<dbReference type="NCBIfam" id="NF007041">
    <property type="entry name" value="PRK09496.3-4"/>
    <property type="match status" value="1"/>
</dbReference>
<dbReference type="GO" id="GO:0015079">
    <property type="term" value="F:potassium ion transmembrane transporter activity"/>
    <property type="evidence" value="ECO:0007669"/>
    <property type="project" value="InterPro"/>
</dbReference>
<keyword evidence="6" id="KW-0406">Ion transport</keyword>
<dbReference type="Proteomes" id="UP000255523">
    <property type="component" value="Unassembled WGS sequence"/>
</dbReference>
<evidence type="ECO:0000256" key="1">
    <source>
        <dbReference type="ARBA" id="ARBA00017378"/>
    </source>
</evidence>
<dbReference type="SUPFAM" id="SSF116726">
    <property type="entry name" value="TrkA C-terminal domain-like"/>
    <property type="match status" value="2"/>
</dbReference>
<keyword evidence="10" id="KW-1185">Reference proteome</keyword>
<dbReference type="InterPro" id="IPR036291">
    <property type="entry name" value="NAD(P)-bd_dom_sf"/>
</dbReference>
<feature type="domain" description="RCK N-terminal" evidence="7">
    <location>
        <begin position="1"/>
        <end position="124"/>
    </location>
</feature>
<name>A0A380LKV8_9FIRM</name>
<dbReference type="Gene3D" id="3.40.50.720">
    <property type="entry name" value="NAD(P)-binding Rossmann-like Domain"/>
    <property type="match status" value="2"/>
</dbReference>
<dbReference type="InterPro" id="IPR006037">
    <property type="entry name" value="RCK_C"/>
</dbReference>
<dbReference type="PRINTS" id="PR00335">
    <property type="entry name" value="KUPTAKETRKA"/>
</dbReference>
<evidence type="ECO:0000256" key="2">
    <source>
        <dbReference type="ARBA" id="ARBA00022448"/>
    </source>
</evidence>
<evidence type="ECO:0000256" key="4">
    <source>
        <dbReference type="ARBA" id="ARBA00022958"/>
    </source>
</evidence>
<dbReference type="InterPro" id="IPR036721">
    <property type="entry name" value="RCK_C_sf"/>
</dbReference>
<dbReference type="InterPro" id="IPR006036">
    <property type="entry name" value="K_uptake_TrkA"/>
</dbReference>
<dbReference type="GO" id="GO:0005886">
    <property type="term" value="C:plasma membrane"/>
    <property type="evidence" value="ECO:0007669"/>
    <property type="project" value="InterPro"/>
</dbReference>
<dbReference type="NCBIfam" id="NF007039">
    <property type="entry name" value="PRK09496.3-2"/>
    <property type="match status" value="1"/>
</dbReference>
<dbReference type="AlphaFoldDB" id="A0A380LKV8"/>
<evidence type="ECO:0000259" key="8">
    <source>
        <dbReference type="PROSITE" id="PS51202"/>
    </source>
</evidence>
<dbReference type="InterPro" id="IPR003148">
    <property type="entry name" value="RCK_N"/>
</dbReference>
<keyword evidence="4" id="KW-0630">Potassium</keyword>
<dbReference type="Pfam" id="PF02254">
    <property type="entry name" value="TrkA_N"/>
    <property type="match status" value="2"/>
</dbReference>
<keyword evidence="5" id="KW-0520">NAD</keyword>
<dbReference type="GeneID" id="77462342"/>
<protein>
    <recommendedName>
        <fullName evidence="1">Trk system potassium uptake protein TrkA</fullName>
    </recommendedName>
</protein>
<dbReference type="RefSeq" id="WP_022789521.1">
    <property type="nucleotide sequence ID" value="NZ_CAUWMU010000001.1"/>
</dbReference>
<feature type="domain" description="RCK N-terminal" evidence="7">
    <location>
        <begin position="229"/>
        <end position="346"/>
    </location>
</feature>
<evidence type="ECO:0000256" key="6">
    <source>
        <dbReference type="ARBA" id="ARBA00023065"/>
    </source>
</evidence>
<gene>
    <name evidence="9" type="primary">trkA_1</name>
    <name evidence="9" type="ORF">NCTC11087_01386</name>
</gene>
<dbReference type="EMBL" id="UHFX01000003">
    <property type="protein sequence ID" value="SUO04469.1"/>
    <property type="molecule type" value="Genomic_DNA"/>
</dbReference>
<evidence type="ECO:0000313" key="9">
    <source>
        <dbReference type="EMBL" id="SUO04469.1"/>
    </source>
</evidence>
<evidence type="ECO:0000313" key="10">
    <source>
        <dbReference type="Proteomes" id="UP000255523"/>
    </source>
</evidence>
<dbReference type="Gene3D" id="3.30.70.1450">
    <property type="entry name" value="Regulator of K+ conductance, C-terminal domain"/>
    <property type="match status" value="2"/>
</dbReference>
<keyword evidence="2" id="KW-0813">Transport</keyword>
<proteinExistence type="predicted"/>
<evidence type="ECO:0000256" key="5">
    <source>
        <dbReference type="ARBA" id="ARBA00023027"/>
    </source>
</evidence>
<dbReference type="InterPro" id="IPR050721">
    <property type="entry name" value="Trk_Ktr_HKT_K-transport"/>
</dbReference>
<organism evidence="9 10">
    <name type="scientific">Faecalicoccus pleomorphus</name>
    <dbReference type="NCBI Taxonomy" id="1323"/>
    <lineage>
        <taxon>Bacteria</taxon>
        <taxon>Bacillati</taxon>
        <taxon>Bacillota</taxon>
        <taxon>Erysipelotrichia</taxon>
        <taxon>Erysipelotrichales</taxon>
        <taxon>Erysipelotrichaceae</taxon>
        <taxon>Faecalicoccus</taxon>
    </lineage>
</organism>
<dbReference type="PANTHER" id="PTHR43833:SF5">
    <property type="entry name" value="TRK SYSTEM POTASSIUM UPTAKE PROTEIN TRKA"/>
    <property type="match status" value="1"/>
</dbReference>
<evidence type="ECO:0000259" key="7">
    <source>
        <dbReference type="PROSITE" id="PS51201"/>
    </source>
</evidence>
<sequence>MKIAIVGDGKVGFALACQLNQEGHDVTIIENKQKVLEDTINRLDIIGVLGNGASVDVLVEAGVKECELLIAVTSQDEINIICCMLAKKLGTKNTIARIRNPEYVAGLNMMKEDLGLSMQINPEMAAALEIVRSLRFSSTIKATSFAKGRVELTEIKIREGSALIGKNLMEISSRYKSNVLFCVVQRGSQIIIPDGQTIIQENDKVSLTGSMRELEQFFKEIKLLKDKKVEEVMIVGGGRISFYLIRLLLHLGIEVKVVEMNKDVCLQLVEKFPSITVIHGDGTDHELLRSENLEDMDGFIALTDNDEENVIISMFASSLGVQNVLPKVNRVSLGFLLEKLGLENAITPKNITANQICQYVRAMQNSVGSNIESLIKIVDDQVEVLEFRVRKNCKFIGVPLKDLTLKKEMLVAYITRKGKPQIAQGDSYVEIGDTLILISKIAGLRDINDVLA</sequence>
<keyword evidence="3" id="KW-0633">Potassium transport</keyword>
<dbReference type="Pfam" id="PF02080">
    <property type="entry name" value="TrkA_C"/>
    <property type="match status" value="2"/>
</dbReference>
<dbReference type="SUPFAM" id="SSF51735">
    <property type="entry name" value="NAD(P)-binding Rossmann-fold domains"/>
    <property type="match status" value="2"/>
</dbReference>
<accession>A0A380LKV8</accession>
<evidence type="ECO:0000256" key="3">
    <source>
        <dbReference type="ARBA" id="ARBA00022538"/>
    </source>
</evidence>
<dbReference type="PROSITE" id="PS51202">
    <property type="entry name" value="RCK_C"/>
    <property type="match status" value="2"/>
</dbReference>
<dbReference type="OrthoDB" id="9775180at2"/>
<reference evidence="9 10" key="1">
    <citation type="submission" date="2018-06" db="EMBL/GenBank/DDBJ databases">
        <authorList>
            <consortium name="Pathogen Informatics"/>
            <person name="Doyle S."/>
        </authorList>
    </citation>
    <scope>NUCLEOTIDE SEQUENCE [LARGE SCALE GENOMIC DNA]</scope>
    <source>
        <strain evidence="9 10">NCTC11087</strain>
    </source>
</reference>
<feature type="domain" description="RCK C-terminal" evidence="8">
    <location>
        <begin position="369"/>
        <end position="452"/>
    </location>
</feature>
<feature type="domain" description="RCK C-terminal" evidence="8">
    <location>
        <begin position="140"/>
        <end position="223"/>
    </location>
</feature>
<dbReference type="NCBIfam" id="NF007033">
    <property type="entry name" value="PRK09496.1-5"/>
    <property type="match status" value="1"/>
</dbReference>
<dbReference type="PROSITE" id="PS51201">
    <property type="entry name" value="RCK_N"/>
    <property type="match status" value="2"/>
</dbReference>
<dbReference type="PANTHER" id="PTHR43833">
    <property type="entry name" value="POTASSIUM CHANNEL PROTEIN 2-RELATED-RELATED"/>
    <property type="match status" value="1"/>
</dbReference>